<feature type="region of interest" description="Disordered" evidence="1">
    <location>
        <begin position="1"/>
        <end position="80"/>
    </location>
</feature>
<evidence type="ECO:0000313" key="3">
    <source>
        <dbReference type="Proteomes" id="UP000054342"/>
    </source>
</evidence>
<dbReference type="AlphaFoldDB" id="A0A0D2F3X1"/>
<evidence type="ECO:0000256" key="1">
    <source>
        <dbReference type="SAM" id="MobiDB-lite"/>
    </source>
</evidence>
<feature type="compositionally biased region" description="Polar residues" evidence="1">
    <location>
        <begin position="68"/>
        <end position="80"/>
    </location>
</feature>
<organism evidence="2 3">
    <name type="scientific">Exophiala xenobiotica</name>
    <dbReference type="NCBI Taxonomy" id="348802"/>
    <lineage>
        <taxon>Eukaryota</taxon>
        <taxon>Fungi</taxon>
        <taxon>Dikarya</taxon>
        <taxon>Ascomycota</taxon>
        <taxon>Pezizomycotina</taxon>
        <taxon>Eurotiomycetes</taxon>
        <taxon>Chaetothyriomycetidae</taxon>
        <taxon>Chaetothyriales</taxon>
        <taxon>Herpotrichiellaceae</taxon>
        <taxon>Exophiala</taxon>
    </lineage>
</organism>
<feature type="region of interest" description="Disordered" evidence="1">
    <location>
        <begin position="168"/>
        <end position="191"/>
    </location>
</feature>
<feature type="compositionally biased region" description="Low complexity" evidence="1">
    <location>
        <begin position="106"/>
        <end position="115"/>
    </location>
</feature>
<evidence type="ECO:0008006" key="4">
    <source>
        <dbReference type="Google" id="ProtNLM"/>
    </source>
</evidence>
<protein>
    <recommendedName>
        <fullName evidence="4">Zn(2)-C6 fungal-type domain-containing protein</fullName>
    </recommendedName>
</protein>
<feature type="region of interest" description="Disordered" evidence="1">
    <location>
        <begin position="93"/>
        <end position="140"/>
    </location>
</feature>
<dbReference type="InterPro" id="IPR052973">
    <property type="entry name" value="Fungal_sec-metab_reg_TF"/>
</dbReference>
<name>A0A0D2F3X1_9EURO</name>
<feature type="compositionally biased region" description="Polar residues" evidence="1">
    <location>
        <begin position="210"/>
        <end position="223"/>
    </location>
</feature>
<dbReference type="PANTHER" id="PTHR35392:SF5">
    <property type="entry name" value="ZN(2)-C6 FUNGAL-TYPE DOMAIN-CONTAINING PROTEIN"/>
    <property type="match status" value="1"/>
</dbReference>
<proteinExistence type="predicted"/>
<reference evidence="2 3" key="1">
    <citation type="submission" date="2015-01" db="EMBL/GenBank/DDBJ databases">
        <title>The Genome Sequence of Exophiala xenobiotica CBS118157.</title>
        <authorList>
            <consortium name="The Broad Institute Genomics Platform"/>
            <person name="Cuomo C."/>
            <person name="de Hoog S."/>
            <person name="Gorbushina A."/>
            <person name="Stielow B."/>
            <person name="Teixiera M."/>
            <person name="Abouelleil A."/>
            <person name="Chapman S.B."/>
            <person name="Priest M."/>
            <person name="Young S.K."/>
            <person name="Wortman J."/>
            <person name="Nusbaum C."/>
            <person name="Birren B."/>
        </authorList>
    </citation>
    <scope>NUCLEOTIDE SEQUENCE [LARGE SCALE GENOMIC DNA]</scope>
    <source>
        <strain evidence="2 3">CBS 118157</strain>
    </source>
</reference>
<evidence type="ECO:0000313" key="2">
    <source>
        <dbReference type="EMBL" id="KIW61675.1"/>
    </source>
</evidence>
<gene>
    <name evidence="2" type="ORF">PV05_01771</name>
</gene>
<dbReference type="STRING" id="348802.A0A0D2F3X1"/>
<dbReference type="GeneID" id="25323679"/>
<keyword evidence="3" id="KW-1185">Reference proteome</keyword>
<dbReference type="Proteomes" id="UP000054342">
    <property type="component" value="Unassembled WGS sequence"/>
</dbReference>
<sequence length="703" mass="79917">MGRRRRQSGHLQGHFPLANVAPRPRGLSSTQQTFASGPQNPHTSVRQEPYQQRAAQHRYSEATDPLSPVSNRSTLSHGSCVHSATTSYTSHLAEARHLSPDPPTPTSSSISTYNPNYHAHNAHGTSRQPQSFTSGSTADPDVQMTDVLGIDLRLSNAQTQQYIGLPTQYVSDRGPSPTSHQRYPHSNEPWAPYPFRHEDLYLSEEETHRASGQQIQEDVQTQNSRERRGGRTRPLSPAARKEASDVRRMGACLRCTIMREKCDLQRSCHNCSTKERRKFPKACIRAQADWQKLKHIMFPNELTKPLRSGHLFPYLSKASFTMWNRPHFKIPLDLHVGTPLQVTVKEFHALDSAPDIQYAYKLIQDPAGHETYRRHQVWSPPINVFIQDGELQRVVYSLKRQIKAIFEQVLGDPKSWDQWTTKYFPSQEEDFQTDILCWIGRYYRSSIEEHVVLKIALSLLWYEHLLLMNFEVLAEAVPFLEASLESGRPAGLPRGIQTAPETINRFLKGIILPMAEEAGQVLLERLHELMFRMAVSQNLSKGRTDIALCLAFVLLIFLGRTQHTLLLLADTPETEPGRHYTAEDAEAKIHEMEESVTDYVLSFHKYTLSRNTSKSPKASTEDDSAFERHAKHFDLIGRLRKEVGPEYGKLVTSSACSPSDRAVVDKRPGSLEVGALEFETFRHTNVPRLCWRLLQNLEHDSSA</sequence>
<dbReference type="PANTHER" id="PTHR35392">
    <property type="entry name" value="ZN(II)2CYS6 TRANSCRIPTION FACTOR (EUROFUNG)-RELATED-RELATED"/>
    <property type="match status" value="1"/>
</dbReference>
<feature type="region of interest" description="Disordered" evidence="1">
    <location>
        <begin position="205"/>
        <end position="243"/>
    </location>
</feature>
<dbReference type="RefSeq" id="XP_013322262.1">
    <property type="nucleotide sequence ID" value="XM_013466808.1"/>
</dbReference>
<dbReference type="OrthoDB" id="4226666at2759"/>
<feature type="compositionally biased region" description="Polar residues" evidence="1">
    <location>
        <begin position="27"/>
        <end position="54"/>
    </location>
</feature>
<feature type="compositionally biased region" description="Polar residues" evidence="1">
    <location>
        <begin position="123"/>
        <end position="137"/>
    </location>
</feature>
<accession>A0A0D2F3X1</accession>
<dbReference type="EMBL" id="KN847317">
    <property type="protein sequence ID" value="KIW61675.1"/>
    <property type="molecule type" value="Genomic_DNA"/>
</dbReference>